<protein>
    <recommendedName>
        <fullName evidence="5 15">Hypoxanthine phosphoribosyltransferase</fullName>
        <ecNumber evidence="5 15">2.4.2.8</ecNumber>
    </recommendedName>
</protein>
<comment type="catalytic activity">
    <reaction evidence="13">
        <text>GMP + diphosphate = guanine + 5-phospho-alpha-D-ribose 1-diphosphate</text>
        <dbReference type="Rhea" id="RHEA:25424"/>
        <dbReference type="ChEBI" id="CHEBI:16235"/>
        <dbReference type="ChEBI" id="CHEBI:33019"/>
        <dbReference type="ChEBI" id="CHEBI:58017"/>
        <dbReference type="ChEBI" id="CHEBI:58115"/>
        <dbReference type="EC" id="2.4.2.8"/>
    </reaction>
    <physiologicalReaction direction="right-to-left" evidence="13">
        <dbReference type="Rhea" id="RHEA:25426"/>
    </physiologicalReaction>
</comment>
<keyword evidence="8 15" id="KW-0808">Transferase</keyword>
<dbReference type="InterPro" id="IPR005904">
    <property type="entry name" value="Hxn_phspho_trans"/>
</dbReference>
<evidence type="ECO:0000256" key="10">
    <source>
        <dbReference type="ARBA" id="ARBA00022726"/>
    </source>
</evidence>
<dbReference type="NCBIfam" id="TIGR01203">
    <property type="entry name" value="HGPRTase"/>
    <property type="match status" value="1"/>
</dbReference>
<reference evidence="17 18" key="1">
    <citation type="submission" date="2020-07" db="EMBL/GenBank/DDBJ databases">
        <title>Genomic Encyclopedia of Type Strains, Phase IV (KMG-IV): sequencing the most valuable type-strain genomes for metagenomic binning, comparative biology and taxonomic classification.</title>
        <authorList>
            <person name="Goeker M."/>
        </authorList>
    </citation>
    <scope>NUCLEOTIDE SEQUENCE [LARGE SCALE GENOMIC DNA]</scope>
    <source>
        <strain evidence="17 18">DSM 17721</strain>
    </source>
</reference>
<comment type="cofactor">
    <cofactor evidence="1 15">
        <name>Mg(2+)</name>
        <dbReference type="ChEBI" id="CHEBI:18420"/>
    </cofactor>
</comment>
<dbReference type="EMBL" id="JACDUS010000001">
    <property type="protein sequence ID" value="MBA2880026.1"/>
    <property type="molecule type" value="Genomic_DNA"/>
</dbReference>
<evidence type="ECO:0000256" key="12">
    <source>
        <dbReference type="ARBA" id="ARBA00022842"/>
    </source>
</evidence>
<keyword evidence="7 15" id="KW-0328">Glycosyltransferase</keyword>
<dbReference type="SUPFAM" id="SSF53271">
    <property type="entry name" value="PRTase-like"/>
    <property type="match status" value="1"/>
</dbReference>
<evidence type="ECO:0000256" key="4">
    <source>
        <dbReference type="ARBA" id="ARBA00008391"/>
    </source>
</evidence>
<dbReference type="UniPathway" id="UPA00591">
    <property type="reaction ID" value="UER00648"/>
</dbReference>
<dbReference type="InterPro" id="IPR050408">
    <property type="entry name" value="HGPRT"/>
</dbReference>
<dbReference type="EC" id="2.4.2.8" evidence="5 15"/>
<comment type="similarity">
    <text evidence="4 15">Belongs to the purine/pyrimidine phosphoribosyltransferase family.</text>
</comment>
<evidence type="ECO:0000256" key="5">
    <source>
        <dbReference type="ARBA" id="ARBA00011895"/>
    </source>
</evidence>
<comment type="subcellular location">
    <subcellularLocation>
        <location evidence="2 15">Cytoplasm</location>
    </subcellularLocation>
</comment>
<keyword evidence="6 15" id="KW-0963">Cytoplasm</keyword>
<dbReference type="GO" id="GO:0046100">
    <property type="term" value="P:hypoxanthine metabolic process"/>
    <property type="evidence" value="ECO:0007669"/>
    <property type="project" value="TreeGrafter"/>
</dbReference>
<evidence type="ECO:0000256" key="6">
    <source>
        <dbReference type="ARBA" id="ARBA00022490"/>
    </source>
</evidence>
<comment type="caution">
    <text evidence="17">The sequence shown here is derived from an EMBL/GenBank/DDBJ whole genome shotgun (WGS) entry which is preliminary data.</text>
</comment>
<dbReference type="AlphaFoldDB" id="A0A7W0HJF3"/>
<dbReference type="CDD" id="cd06223">
    <property type="entry name" value="PRTases_typeI"/>
    <property type="match status" value="1"/>
</dbReference>
<dbReference type="Pfam" id="PF00156">
    <property type="entry name" value="Pribosyltran"/>
    <property type="match status" value="1"/>
</dbReference>
<evidence type="ECO:0000256" key="7">
    <source>
        <dbReference type="ARBA" id="ARBA00022676"/>
    </source>
</evidence>
<dbReference type="GO" id="GO:0032264">
    <property type="term" value="P:IMP salvage"/>
    <property type="evidence" value="ECO:0007669"/>
    <property type="project" value="UniProtKB-UniPathway"/>
</dbReference>
<evidence type="ECO:0000256" key="9">
    <source>
        <dbReference type="ARBA" id="ARBA00022723"/>
    </source>
</evidence>
<evidence type="ECO:0000256" key="11">
    <source>
        <dbReference type="ARBA" id="ARBA00022741"/>
    </source>
</evidence>
<dbReference type="GO" id="GO:0006166">
    <property type="term" value="P:purine ribonucleoside salvage"/>
    <property type="evidence" value="ECO:0007669"/>
    <property type="project" value="UniProtKB-KW"/>
</dbReference>
<dbReference type="GO" id="GO:0000287">
    <property type="term" value="F:magnesium ion binding"/>
    <property type="evidence" value="ECO:0007669"/>
    <property type="project" value="TreeGrafter"/>
</dbReference>
<dbReference type="PANTHER" id="PTHR43340">
    <property type="entry name" value="HYPOXANTHINE-GUANINE PHOSPHORIBOSYLTRANSFERASE"/>
    <property type="match status" value="1"/>
</dbReference>
<dbReference type="InterPro" id="IPR029057">
    <property type="entry name" value="PRTase-like"/>
</dbReference>
<comment type="pathway">
    <text evidence="3 15">Purine metabolism; IMP biosynthesis via salvage pathway; IMP from hypoxanthine: step 1/1.</text>
</comment>
<keyword evidence="12 15" id="KW-0460">Magnesium</keyword>
<dbReference type="GO" id="GO:0000166">
    <property type="term" value="F:nucleotide binding"/>
    <property type="evidence" value="ECO:0007669"/>
    <property type="project" value="UniProtKB-KW"/>
</dbReference>
<dbReference type="PANTHER" id="PTHR43340:SF1">
    <property type="entry name" value="HYPOXANTHINE PHOSPHORIBOSYLTRANSFERASE"/>
    <property type="match status" value="1"/>
</dbReference>
<dbReference type="Proteomes" id="UP000525298">
    <property type="component" value="Unassembled WGS sequence"/>
</dbReference>
<evidence type="ECO:0000256" key="3">
    <source>
        <dbReference type="ARBA" id="ARBA00004669"/>
    </source>
</evidence>
<evidence type="ECO:0000313" key="18">
    <source>
        <dbReference type="Proteomes" id="UP000525298"/>
    </source>
</evidence>
<dbReference type="FunFam" id="3.40.50.2020:FF:000006">
    <property type="entry name" value="Hypoxanthine phosphoribosyltransferase"/>
    <property type="match status" value="1"/>
</dbReference>
<evidence type="ECO:0000256" key="2">
    <source>
        <dbReference type="ARBA" id="ARBA00004496"/>
    </source>
</evidence>
<evidence type="ECO:0000256" key="8">
    <source>
        <dbReference type="ARBA" id="ARBA00022679"/>
    </source>
</evidence>
<dbReference type="RefSeq" id="WP_181549700.1">
    <property type="nucleotide sequence ID" value="NZ_JACDUS010000001.1"/>
</dbReference>
<evidence type="ECO:0000256" key="13">
    <source>
        <dbReference type="ARBA" id="ARBA00048811"/>
    </source>
</evidence>
<dbReference type="InterPro" id="IPR000836">
    <property type="entry name" value="PRTase_dom"/>
</dbReference>
<dbReference type="GO" id="GO:0052657">
    <property type="term" value="F:guanine phosphoribosyltransferase activity"/>
    <property type="evidence" value="ECO:0007669"/>
    <property type="project" value="UniProtKB-ARBA"/>
</dbReference>
<organism evidence="17 18">
    <name type="scientific">Desulfosalsimonas propionicica</name>
    <dbReference type="NCBI Taxonomy" id="332175"/>
    <lineage>
        <taxon>Bacteria</taxon>
        <taxon>Pseudomonadati</taxon>
        <taxon>Thermodesulfobacteriota</taxon>
        <taxon>Desulfobacteria</taxon>
        <taxon>Desulfobacterales</taxon>
        <taxon>Desulfosalsimonadaceae</taxon>
        <taxon>Desulfosalsimonas</taxon>
    </lineage>
</organism>
<gene>
    <name evidence="17" type="ORF">HNR65_000333</name>
</gene>
<keyword evidence="11 15" id="KW-0547">Nucleotide-binding</keyword>
<dbReference type="GO" id="GO:0006178">
    <property type="term" value="P:guanine salvage"/>
    <property type="evidence" value="ECO:0007669"/>
    <property type="project" value="TreeGrafter"/>
</dbReference>
<evidence type="ECO:0000256" key="14">
    <source>
        <dbReference type="ARBA" id="ARBA00049402"/>
    </source>
</evidence>
<dbReference type="GO" id="GO:0005829">
    <property type="term" value="C:cytosol"/>
    <property type="evidence" value="ECO:0007669"/>
    <property type="project" value="TreeGrafter"/>
</dbReference>
<proteinExistence type="inferred from homology"/>
<dbReference type="GO" id="GO:0004422">
    <property type="term" value="F:hypoxanthine phosphoribosyltransferase activity"/>
    <property type="evidence" value="ECO:0007669"/>
    <property type="project" value="InterPro"/>
</dbReference>
<keyword evidence="9 15" id="KW-0479">Metal-binding</keyword>
<keyword evidence="18" id="KW-1185">Reference proteome</keyword>
<accession>A0A7W0HJF3</accession>
<evidence type="ECO:0000259" key="16">
    <source>
        <dbReference type="Pfam" id="PF00156"/>
    </source>
</evidence>
<feature type="domain" description="Phosphoribosyltransferase" evidence="16">
    <location>
        <begin position="11"/>
        <end position="157"/>
    </location>
</feature>
<evidence type="ECO:0000256" key="1">
    <source>
        <dbReference type="ARBA" id="ARBA00001946"/>
    </source>
</evidence>
<sequence length="179" mass="20411">MPELLPVLSKEEIQEKVARLGQQISADYKDEQLVLIGVLKGAFVFMADLVRSIHLPVEIDFITASSYGHCDHSSGDVQVQDDLRIDIRDKHVLIIEDILDTGLTIQRLIACLSCHQPRSIRVCACIDKTERRQTDLRPDYWCHRAQQGFLVGYGLDYAEQYRQLPAIYHLQFSASEGKK</sequence>
<comment type="catalytic activity">
    <reaction evidence="14">
        <text>IMP + diphosphate = hypoxanthine + 5-phospho-alpha-D-ribose 1-diphosphate</text>
        <dbReference type="Rhea" id="RHEA:17973"/>
        <dbReference type="ChEBI" id="CHEBI:17368"/>
        <dbReference type="ChEBI" id="CHEBI:33019"/>
        <dbReference type="ChEBI" id="CHEBI:58017"/>
        <dbReference type="ChEBI" id="CHEBI:58053"/>
        <dbReference type="EC" id="2.4.2.8"/>
    </reaction>
    <physiologicalReaction direction="right-to-left" evidence="14">
        <dbReference type="Rhea" id="RHEA:17975"/>
    </physiologicalReaction>
</comment>
<dbReference type="GO" id="GO:0032263">
    <property type="term" value="P:GMP salvage"/>
    <property type="evidence" value="ECO:0007669"/>
    <property type="project" value="TreeGrafter"/>
</dbReference>
<dbReference type="Gene3D" id="3.40.50.2020">
    <property type="match status" value="1"/>
</dbReference>
<name>A0A7W0HJF3_9BACT</name>
<keyword evidence="10 15" id="KW-0660">Purine salvage</keyword>
<evidence type="ECO:0000313" key="17">
    <source>
        <dbReference type="EMBL" id="MBA2880026.1"/>
    </source>
</evidence>
<evidence type="ECO:0000256" key="15">
    <source>
        <dbReference type="RuleBase" id="RU364099"/>
    </source>
</evidence>